<organism evidence="1 2">
    <name type="scientific">Salipaludibacillus agaradhaerens</name>
    <name type="common">Bacillus agaradhaerens</name>
    <dbReference type="NCBI Taxonomy" id="76935"/>
    <lineage>
        <taxon>Bacteria</taxon>
        <taxon>Bacillati</taxon>
        <taxon>Bacillota</taxon>
        <taxon>Bacilli</taxon>
        <taxon>Bacillales</taxon>
        <taxon>Bacillaceae</taxon>
    </lineage>
</organism>
<gene>
    <name evidence="1" type="ORF">HXA33_16790</name>
</gene>
<proteinExistence type="predicted"/>
<comment type="caution">
    <text evidence="1">The sequence shown here is derived from an EMBL/GenBank/DDBJ whole genome shotgun (WGS) entry which is preliminary data.</text>
</comment>
<evidence type="ECO:0000313" key="2">
    <source>
        <dbReference type="Proteomes" id="UP001057753"/>
    </source>
</evidence>
<dbReference type="AlphaFoldDB" id="A0A9Q4B589"/>
<dbReference type="RefSeq" id="WP_257822572.1">
    <property type="nucleotide sequence ID" value="NZ_JABXYM010000001.1"/>
</dbReference>
<sequence length="85" mass="9388">MENKKIFSASAVKPKAKTYVVCNHPSVSPYNNLLELKRTELKALARTLNISNDTYNAKTIAQGLSSSKVVNFILPDCKLISTAFK</sequence>
<name>A0A9Q4B589_SALAG</name>
<dbReference type="EMBL" id="JABXYM010000001">
    <property type="protein sequence ID" value="MCR6098200.1"/>
    <property type="molecule type" value="Genomic_DNA"/>
</dbReference>
<keyword evidence="2" id="KW-1185">Reference proteome</keyword>
<reference evidence="1" key="1">
    <citation type="submission" date="2020-06" db="EMBL/GenBank/DDBJ databases">
        <title>Insight into the genomes of haloalkaliphilic bacilli from Kenyan soda lakes.</title>
        <authorList>
            <person name="Mwirichia R."/>
            <person name="Villamizar G.C."/>
            <person name="Poehlein A."/>
            <person name="Mugweru J."/>
            <person name="Kipnyargis A."/>
            <person name="Kiplimo D."/>
            <person name="Orwa P."/>
            <person name="Daniel R."/>
        </authorList>
    </citation>
    <scope>NUCLEOTIDE SEQUENCE</scope>
    <source>
        <strain evidence="1">B1096_S55</strain>
    </source>
</reference>
<protein>
    <submittedName>
        <fullName evidence="1">Uncharacterized protein</fullName>
    </submittedName>
</protein>
<dbReference type="Proteomes" id="UP001057753">
    <property type="component" value="Unassembled WGS sequence"/>
</dbReference>
<accession>A0A9Q4B589</accession>
<evidence type="ECO:0000313" key="1">
    <source>
        <dbReference type="EMBL" id="MCR6098200.1"/>
    </source>
</evidence>